<protein>
    <submittedName>
        <fullName evidence="3">Hypothetical_protein</fullName>
    </submittedName>
</protein>
<accession>A0AA86NH92</accession>
<dbReference type="AlphaFoldDB" id="A0AA86NH92"/>
<name>A0AA86NH92_9EUKA</name>
<evidence type="ECO:0000313" key="1">
    <source>
        <dbReference type="EMBL" id="CAI9919897.1"/>
    </source>
</evidence>
<comment type="caution">
    <text evidence="1">The sequence shown here is derived from an EMBL/GenBank/DDBJ whole genome shotgun (WGS) entry which is preliminary data.</text>
</comment>
<reference evidence="3 5" key="2">
    <citation type="submission" date="2024-07" db="EMBL/GenBank/DDBJ databases">
        <authorList>
            <person name="Akdeniz Z."/>
        </authorList>
    </citation>
    <scope>NUCLEOTIDE SEQUENCE [LARGE SCALE GENOMIC DNA]</scope>
</reference>
<keyword evidence="5" id="KW-1185">Reference proteome</keyword>
<dbReference type="Proteomes" id="UP001642409">
    <property type="component" value="Unassembled WGS sequence"/>
</dbReference>
<evidence type="ECO:0000313" key="3">
    <source>
        <dbReference type="EMBL" id="CAL6020741.1"/>
    </source>
</evidence>
<evidence type="ECO:0000313" key="5">
    <source>
        <dbReference type="Proteomes" id="UP001642409"/>
    </source>
</evidence>
<gene>
    <name evidence="2" type="ORF">HINF_LOCUS24738</name>
    <name evidence="3" type="ORF">HINF_LOCUS27762</name>
    <name evidence="1" type="ORF">HINF_LOCUS7542</name>
    <name evidence="4" type="ORF">HINF_LOCUS76877</name>
</gene>
<evidence type="ECO:0000313" key="4">
    <source>
        <dbReference type="EMBL" id="CAL6112094.1"/>
    </source>
</evidence>
<dbReference type="EMBL" id="CATOUU010000644">
    <property type="protein sequence ID" value="CAI9937093.1"/>
    <property type="molecule type" value="Genomic_DNA"/>
</dbReference>
<evidence type="ECO:0000313" key="2">
    <source>
        <dbReference type="EMBL" id="CAI9937093.1"/>
    </source>
</evidence>
<dbReference type="EMBL" id="CAXDID020000730">
    <property type="protein sequence ID" value="CAL6112094.1"/>
    <property type="molecule type" value="Genomic_DNA"/>
</dbReference>
<dbReference type="EMBL" id="CATOUU010000188">
    <property type="protein sequence ID" value="CAI9919897.1"/>
    <property type="molecule type" value="Genomic_DNA"/>
</dbReference>
<reference evidence="1" key="1">
    <citation type="submission" date="2023-06" db="EMBL/GenBank/DDBJ databases">
        <authorList>
            <person name="Kurt Z."/>
        </authorList>
    </citation>
    <scope>NUCLEOTIDE SEQUENCE</scope>
</reference>
<dbReference type="EMBL" id="CAXDID020000087">
    <property type="protein sequence ID" value="CAL6020741.1"/>
    <property type="molecule type" value="Genomic_DNA"/>
</dbReference>
<sequence>MPSFVSHMHTNQTGVLKNAFEVSQRHTPELGVFKNPLETSQTQTVPSGFYKNPALVSQTQVPVFYSKTNLFWLSQTQTPFWSLQTVGPQAHSFPFMMRPNPWHPERQVFLARSRYEPAEQEDSHLSRFWARQAGWGWVAQSVTQVLESRDLKPIEQKSSHMSQFTLRDEAGLSAKQSGTHLVQSALIYEFVHCIVHQSATGYGINEFSSLQLVMQRFPSLDRYFPVLQSDLSMQPSLDVLRTHKGFVSQQVETHFLPSGCRQPVVHFLTHIFPEISSNVVGSFALQLAIHFLRVISTNSFVQHVAVHYVPAKFKYKFRLTQQSKTHI</sequence>
<organism evidence="1">
    <name type="scientific">Hexamita inflata</name>
    <dbReference type="NCBI Taxonomy" id="28002"/>
    <lineage>
        <taxon>Eukaryota</taxon>
        <taxon>Metamonada</taxon>
        <taxon>Diplomonadida</taxon>
        <taxon>Hexamitidae</taxon>
        <taxon>Hexamitinae</taxon>
        <taxon>Hexamita</taxon>
    </lineage>
</organism>
<proteinExistence type="predicted"/>